<dbReference type="EMBL" id="AMWN01000003">
    <property type="protein sequence ID" value="EXJ90717.1"/>
    <property type="molecule type" value="Genomic_DNA"/>
</dbReference>
<organism evidence="2 3">
    <name type="scientific">Capronia coronata CBS 617.96</name>
    <dbReference type="NCBI Taxonomy" id="1182541"/>
    <lineage>
        <taxon>Eukaryota</taxon>
        <taxon>Fungi</taxon>
        <taxon>Dikarya</taxon>
        <taxon>Ascomycota</taxon>
        <taxon>Pezizomycotina</taxon>
        <taxon>Eurotiomycetes</taxon>
        <taxon>Chaetothyriomycetidae</taxon>
        <taxon>Chaetothyriales</taxon>
        <taxon>Herpotrichiellaceae</taxon>
        <taxon>Capronia</taxon>
    </lineage>
</organism>
<sequence length="279" mass="29688">MGCGCSSLKGEDVASVNNAPVDPALEPAKRVNTNFSTIDYEQDSHDRRMTEYAPHETLKPKNSHDSTAGRHKSPLEPGPADGDGLLPADSAASDSNTVVNATNGDQQGRPGGSPHEATRAHADGDLTLKPYQTFDGGDWDTGATRPAQTRPRVVDDKQPTTQDPTSSLAKDEFAMSNDPADPSNQESKHQGHGKHHSNNGDAAEQRKKSWLGQKYASFQQAKQGPGVQLSDEELKKYTGKDGAELQEWARNRPGVAGNQSAGRIGTDWAMAGSASYAAG</sequence>
<feature type="compositionally biased region" description="Polar residues" evidence="1">
    <location>
        <begin position="159"/>
        <end position="168"/>
    </location>
</feature>
<keyword evidence="3" id="KW-1185">Reference proteome</keyword>
<dbReference type="AlphaFoldDB" id="W9YCV5"/>
<name>W9YCV5_9EURO</name>
<feature type="compositionally biased region" description="Basic and acidic residues" evidence="1">
    <location>
        <begin position="116"/>
        <end position="126"/>
    </location>
</feature>
<comment type="caution">
    <text evidence="2">The sequence shown here is derived from an EMBL/GenBank/DDBJ whole genome shotgun (WGS) entry which is preliminary data.</text>
</comment>
<proteinExistence type="predicted"/>
<gene>
    <name evidence="2" type="ORF">A1O1_03821</name>
</gene>
<reference evidence="2 3" key="1">
    <citation type="submission" date="2013-03" db="EMBL/GenBank/DDBJ databases">
        <title>The Genome Sequence of Capronia coronata CBS 617.96.</title>
        <authorList>
            <consortium name="The Broad Institute Genomics Platform"/>
            <person name="Cuomo C."/>
            <person name="de Hoog S."/>
            <person name="Gorbushina A."/>
            <person name="Walker B."/>
            <person name="Young S.K."/>
            <person name="Zeng Q."/>
            <person name="Gargeya S."/>
            <person name="Fitzgerald M."/>
            <person name="Haas B."/>
            <person name="Abouelleil A."/>
            <person name="Allen A.W."/>
            <person name="Alvarado L."/>
            <person name="Arachchi H.M."/>
            <person name="Berlin A.M."/>
            <person name="Chapman S.B."/>
            <person name="Gainer-Dewar J."/>
            <person name="Goldberg J."/>
            <person name="Griggs A."/>
            <person name="Gujja S."/>
            <person name="Hansen M."/>
            <person name="Howarth C."/>
            <person name="Imamovic A."/>
            <person name="Ireland A."/>
            <person name="Larimer J."/>
            <person name="McCowan C."/>
            <person name="Murphy C."/>
            <person name="Pearson M."/>
            <person name="Poon T.W."/>
            <person name="Priest M."/>
            <person name="Roberts A."/>
            <person name="Saif S."/>
            <person name="Shea T."/>
            <person name="Sisk P."/>
            <person name="Sykes S."/>
            <person name="Wortman J."/>
            <person name="Nusbaum C."/>
            <person name="Birren B."/>
        </authorList>
    </citation>
    <scope>NUCLEOTIDE SEQUENCE [LARGE SCALE GENOMIC DNA]</scope>
    <source>
        <strain evidence="2 3">CBS 617.96</strain>
    </source>
</reference>
<dbReference type="GeneID" id="19158710"/>
<feature type="compositionally biased region" description="Basic and acidic residues" evidence="1">
    <location>
        <begin position="42"/>
        <end position="68"/>
    </location>
</feature>
<dbReference type="eggNOG" id="ENOG502SY2H">
    <property type="taxonomic scope" value="Eukaryota"/>
</dbReference>
<dbReference type="HOGENOM" id="CLU_900150_0_0_1"/>
<evidence type="ECO:0000313" key="2">
    <source>
        <dbReference type="EMBL" id="EXJ90717.1"/>
    </source>
</evidence>
<dbReference type="OrthoDB" id="4837859at2759"/>
<protein>
    <submittedName>
        <fullName evidence="2">Uncharacterized protein</fullName>
    </submittedName>
</protein>
<dbReference type="Proteomes" id="UP000019484">
    <property type="component" value="Unassembled WGS sequence"/>
</dbReference>
<accession>W9YCV5</accession>
<feature type="region of interest" description="Disordered" evidence="1">
    <location>
        <begin position="1"/>
        <end position="235"/>
    </location>
</feature>
<dbReference type="RefSeq" id="XP_007722911.1">
    <property type="nucleotide sequence ID" value="XM_007724721.1"/>
</dbReference>
<evidence type="ECO:0000256" key="1">
    <source>
        <dbReference type="SAM" id="MobiDB-lite"/>
    </source>
</evidence>
<feature type="compositionally biased region" description="Polar residues" evidence="1">
    <location>
        <begin position="92"/>
        <end position="106"/>
    </location>
</feature>
<evidence type="ECO:0000313" key="3">
    <source>
        <dbReference type="Proteomes" id="UP000019484"/>
    </source>
</evidence>